<dbReference type="FunFam" id="1.10.600.10:FF:000001">
    <property type="entry name" value="Geranylgeranyl diphosphate synthase"/>
    <property type="match status" value="1"/>
</dbReference>
<dbReference type="NCBIfam" id="NF045485">
    <property type="entry name" value="FPPsyn"/>
    <property type="match status" value="1"/>
</dbReference>
<keyword evidence="6" id="KW-0414">Isoprene biosynthesis</keyword>
<evidence type="ECO:0000256" key="2">
    <source>
        <dbReference type="ARBA" id="ARBA00006706"/>
    </source>
</evidence>
<dbReference type="GO" id="GO:0016114">
    <property type="term" value="P:terpenoid biosynthetic process"/>
    <property type="evidence" value="ECO:0007669"/>
    <property type="project" value="UniProtKB-ARBA"/>
</dbReference>
<dbReference type="EMBL" id="WOXT01000004">
    <property type="protein sequence ID" value="MUV15328.1"/>
    <property type="molecule type" value="Genomic_DNA"/>
</dbReference>
<dbReference type="InterPro" id="IPR008949">
    <property type="entry name" value="Isoprenoid_synthase_dom_sf"/>
</dbReference>
<evidence type="ECO:0000313" key="9">
    <source>
        <dbReference type="Proteomes" id="UP000479692"/>
    </source>
</evidence>
<dbReference type="Gene3D" id="1.10.600.10">
    <property type="entry name" value="Farnesyl Diphosphate Synthase"/>
    <property type="match status" value="1"/>
</dbReference>
<keyword evidence="3 7" id="KW-0808">Transferase</keyword>
<dbReference type="GO" id="GO:0046872">
    <property type="term" value="F:metal ion binding"/>
    <property type="evidence" value="ECO:0007669"/>
    <property type="project" value="UniProtKB-KW"/>
</dbReference>
<keyword evidence="9" id="KW-1185">Reference proteome</keyword>
<dbReference type="PANTHER" id="PTHR43281">
    <property type="entry name" value="FARNESYL DIPHOSPHATE SYNTHASE"/>
    <property type="match status" value="1"/>
</dbReference>
<protein>
    <submittedName>
        <fullName evidence="8">Geranyl transferase</fullName>
    </submittedName>
</protein>
<evidence type="ECO:0000256" key="6">
    <source>
        <dbReference type="ARBA" id="ARBA00023229"/>
    </source>
</evidence>
<comment type="cofactor">
    <cofactor evidence="1">
        <name>Mg(2+)</name>
        <dbReference type="ChEBI" id="CHEBI:18420"/>
    </cofactor>
</comment>
<dbReference type="PROSITE" id="PS00444">
    <property type="entry name" value="POLYPRENYL_SYNTHASE_2"/>
    <property type="match status" value="1"/>
</dbReference>
<name>A0A7C9M2V8_9GAMM</name>
<dbReference type="InterPro" id="IPR000092">
    <property type="entry name" value="Polyprenyl_synt"/>
</dbReference>
<dbReference type="PANTHER" id="PTHR43281:SF1">
    <property type="entry name" value="FARNESYL DIPHOSPHATE SYNTHASE"/>
    <property type="match status" value="1"/>
</dbReference>
<dbReference type="GO" id="GO:0005737">
    <property type="term" value="C:cytoplasm"/>
    <property type="evidence" value="ECO:0007669"/>
    <property type="project" value="UniProtKB-ARBA"/>
</dbReference>
<comment type="caution">
    <text evidence="8">The sequence shown here is derived from an EMBL/GenBank/DDBJ whole genome shotgun (WGS) entry which is preliminary data.</text>
</comment>
<dbReference type="SFLD" id="SFLDS00005">
    <property type="entry name" value="Isoprenoid_Synthase_Type_I"/>
    <property type="match status" value="1"/>
</dbReference>
<dbReference type="InterPro" id="IPR053378">
    <property type="entry name" value="Prenyl_diphosphate_synthase"/>
</dbReference>
<dbReference type="SFLD" id="SFLDG01017">
    <property type="entry name" value="Polyprenyl_Transferase_Like"/>
    <property type="match status" value="1"/>
</dbReference>
<dbReference type="CDD" id="cd00685">
    <property type="entry name" value="Trans_IPPS_HT"/>
    <property type="match status" value="1"/>
</dbReference>
<evidence type="ECO:0000256" key="7">
    <source>
        <dbReference type="RuleBase" id="RU004466"/>
    </source>
</evidence>
<dbReference type="RefSeq" id="WP_156642897.1">
    <property type="nucleotide sequence ID" value="NZ_WOXT01000004.1"/>
</dbReference>
<gene>
    <name evidence="8" type="ORF">GN331_14070</name>
</gene>
<sequence length="292" mass="30168">MPDTDFAVWRARVDAALAAALPDANTAPQRLHAAMRYAATDGGKRMRPLLVYAAGTAFGATLDALDAPAVAVELIHAYSLVHDDLPAMDDDALRRGKPTVHVAFDEATAILAGDALQSLAFDVLAHAPADAQRRVDMLAELARASGVAGMCGGQALDIDATGGAKITVAELERLHAMKTGALLRASVRLGAIAAGVDASTRARLDTFADALGLAFQVRDDLLDVEGDSASLGKTAGKDAAQQKATFPALLGLDATRARLSTLSDAMRDALAPFGAQAEALAALGRAAVDRKH</sequence>
<keyword evidence="5" id="KW-0460">Magnesium</keyword>
<accession>A0A7C9M2V8</accession>
<proteinExistence type="inferred from homology"/>
<dbReference type="PROSITE" id="PS00723">
    <property type="entry name" value="POLYPRENYL_SYNTHASE_1"/>
    <property type="match status" value="1"/>
</dbReference>
<dbReference type="GO" id="GO:0004659">
    <property type="term" value="F:prenyltransferase activity"/>
    <property type="evidence" value="ECO:0007669"/>
    <property type="project" value="InterPro"/>
</dbReference>
<organism evidence="8 9">
    <name type="scientific">Noviluteimonas gilva</name>
    <dbReference type="NCBI Taxonomy" id="2682097"/>
    <lineage>
        <taxon>Bacteria</taxon>
        <taxon>Pseudomonadati</taxon>
        <taxon>Pseudomonadota</taxon>
        <taxon>Gammaproteobacteria</taxon>
        <taxon>Lysobacterales</taxon>
        <taxon>Lysobacteraceae</taxon>
        <taxon>Noviluteimonas</taxon>
    </lineage>
</organism>
<evidence type="ECO:0000256" key="4">
    <source>
        <dbReference type="ARBA" id="ARBA00022723"/>
    </source>
</evidence>
<dbReference type="Pfam" id="PF00348">
    <property type="entry name" value="polyprenyl_synt"/>
    <property type="match status" value="1"/>
</dbReference>
<evidence type="ECO:0000256" key="1">
    <source>
        <dbReference type="ARBA" id="ARBA00001946"/>
    </source>
</evidence>
<dbReference type="InterPro" id="IPR033749">
    <property type="entry name" value="Polyprenyl_synt_CS"/>
</dbReference>
<dbReference type="Proteomes" id="UP000479692">
    <property type="component" value="Unassembled WGS sequence"/>
</dbReference>
<dbReference type="SUPFAM" id="SSF48576">
    <property type="entry name" value="Terpenoid synthases"/>
    <property type="match status" value="1"/>
</dbReference>
<reference evidence="8 9" key="1">
    <citation type="submission" date="2019-12" db="EMBL/GenBank/DDBJ databases">
        <authorList>
            <person name="Xu J."/>
        </authorList>
    </citation>
    <scope>NUCLEOTIDE SEQUENCE [LARGE SCALE GENOMIC DNA]</scope>
    <source>
        <strain evidence="8 9">HX-5-24</strain>
    </source>
</reference>
<keyword evidence="4" id="KW-0479">Metal-binding</keyword>
<evidence type="ECO:0000256" key="5">
    <source>
        <dbReference type="ARBA" id="ARBA00022842"/>
    </source>
</evidence>
<comment type="similarity">
    <text evidence="2 7">Belongs to the FPP/GGPP synthase family.</text>
</comment>
<evidence type="ECO:0000313" key="8">
    <source>
        <dbReference type="EMBL" id="MUV15328.1"/>
    </source>
</evidence>
<dbReference type="AlphaFoldDB" id="A0A7C9M2V8"/>
<dbReference type="GO" id="GO:0008654">
    <property type="term" value="P:phospholipid biosynthetic process"/>
    <property type="evidence" value="ECO:0007669"/>
    <property type="project" value="UniProtKB-ARBA"/>
</dbReference>
<evidence type="ECO:0000256" key="3">
    <source>
        <dbReference type="ARBA" id="ARBA00022679"/>
    </source>
</evidence>